<evidence type="ECO:0000256" key="4">
    <source>
        <dbReference type="ARBA" id="ARBA00022840"/>
    </source>
</evidence>
<dbReference type="InterPro" id="IPR014729">
    <property type="entry name" value="Rossmann-like_a/b/a_fold"/>
</dbReference>
<evidence type="ECO:0000256" key="5">
    <source>
        <dbReference type="ARBA" id="ARBA00048539"/>
    </source>
</evidence>
<dbReference type="CDD" id="cd01992">
    <property type="entry name" value="TilS_N"/>
    <property type="match status" value="1"/>
</dbReference>
<dbReference type="AlphaFoldDB" id="A0A7W6CZ92"/>
<dbReference type="EC" id="6.3.4.19" evidence="6"/>
<protein>
    <recommendedName>
        <fullName evidence="6">tRNA(Ile)-lysidine synthase</fullName>
        <ecNumber evidence="6">6.3.4.19</ecNumber>
    </recommendedName>
    <alternativeName>
        <fullName evidence="6">tRNA(Ile)-2-lysyl-cytidine synthase</fullName>
    </alternativeName>
    <alternativeName>
        <fullName evidence="6">tRNA(Ile)-lysidine synthetase</fullName>
    </alternativeName>
</protein>
<evidence type="ECO:0000256" key="3">
    <source>
        <dbReference type="ARBA" id="ARBA00022741"/>
    </source>
</evidence>
<dbReference type="GO" id="GO:0005524">
    <property type="term" value="F:ATP binding"/>
    <property type="evidence" value="ECO:0007669"/>
    <property type="project" value="UniProtKB-UniRule"/>
</dbReference>
<keyword evidence="1 6" id="KW-0436">Ligase</keyword>
<dbReference type="HAMAP" id="MF_01161">
    <property type="entry name" value="tRNA_Ile_lys_synt"/>
    <property type="match status" value="1"/>
</dbReference>
<feature type="domain" description="tRNA(Ile)-lysidine/2-thiocytidine synthase N-terminal" evidence="8">
    <location>
        <begin position="34"/>
        <end position="213"/>
    </location>
</feature>
<organism evidence="9 10">
    <name type="scientific">Hansschlegelia beijingensis</name>
    <dbReference type="NCBI Taxonomy" id="1133344"/>
    <lineage>
        <taxon>Bacteria</taxon>
        <taxon>Pseudomonadati</taxon>
        <taxon>Pseudomonadota</taxon>
        <taxon>Alphaproteobacteria</taxon>
        <taxon>Hyphomicrobiales</taxon>
        <taxon>Methylopilaceae</taxon>
        <taxon>Hansschlegelia</taxon>
    </lineage>
</organism>
<dbReference type="EMBL" id="JACIDR010000001">
    <property type="protein sequence ID" value="MBB3971505.1"/>
    <property type="molecule type" value="Genomic_DNA"/>
</dbReference>
<evidence type="ECO:0000256" key="7">
    <source>
        <dbReference type="SAM" id="MobiDB-lite"/>
    </source>
</evidence>
<evidence type="ECO:0000256" key="2">
    <source>
        <dbReference type="ARBA" id="ARBA00022694"/>
    </source>
</evidence>
<proteinExistence type="inferred from homology"/>
<keyword evidence="6" id="KW-0963">Cytoplasm</keyword>
<dbReference type="RefSeq" id="WP_183393381.1">
    <property type="nucleotide sequence ID" value="NZ_JACIDR010000001.1"/>
</dbReference>
<dbReference type="GO" id="GO:0005737">
    <property type="term" value="C:cytoplasm"/>
    <property type="evidence" value="ECO:0007669"/>
    <property type="project" value="UniProtKB-SubCell"/>
</dbReference>
<keyword evidence="2 6" id="KW-0819">tRNA processing</keyword>
<dbReference type="GO" id="GO:0032267">
    <property type="term" value="F:tRNA(Ile)-lysidine synthase activity"/>
    <property type="evidence" value="ECO:0007669"/>
    <property type="project" value="UniProtKB-EC"/>
</dbReference>
<feature type="region of interest" description="Disordered" evidence="7">
    <location>
        <begin position="328"/>
        <end position="347"/>
    </location>
</feature>
<comment type="catalytic activity">
    <reaction evidence="5 6">
        <text>cytidine(34) in tRNA(Ile2) + L-lysine + ATP = lysidine(34) in tRNA(Ile2) + AMP + diphosphate + H(+)</text>
        <dbReference type="Rhea" id="RHEA:43744"/>
        <dbReference type="Rhea" id="RHEA-COMP:10625"/>
        <dbReference type="Rhea" id="RHEA-COMP:10670"/>
        <dbReference type="ChEBI" id="CHEBI:15378"/>
        <dbReference type="ChEBI" id="CHEBI:30616"/>
        <dbReference type="ChEBI" id="CHEBI:32551"/>
        <dbReference type="ChEBI" id="CHEBI:33019"/>
        <dbReference type="ChEBI" id="CHEBI:82748"/>
        <dbReference type="ChEBI" id="CHEBI:83665"/>
        <dbReference type="ChEBI" id="CHEBI:456215"/>
        <dbReference type="EC" id="6.3.4.19"/>
    </reaction>
</comment>
<evidence type="ECO:0000256" key="6">
    <source>
        <dbReference type="HAMAP-Rule" id="MF_01161"/>
    </source>
</evidence>
<dbReference type="GO" id="GO:0006400">
    <property type="term" value="P:tRNA modification"/>
    <property type="evidence" value="ECO:0007669"/>
    <property type="project" value="UniProtKB-UniRule"/>
</dbReference>
<dbReference type="PANTHER" id="PTHR43033">
    <property type="entry name" value="TRNA(ILE)-LYSIDINE SYNTHASE-RELATED"/>
    <property type="match status" value="1"/>
</dbReference>
<feature type="binding site" evidence="6">
    <location>
        <begin position="39"/>
        <end position="44"/>
    </location>
    <ligand>
        <name>ATP</name>
        <dbReference type="ChEBI" id="CHEBI:30616"/>
    </ligand>
</feature>
<dbReference type="NCBIfam" id="TIGR02432">
    <property type="entry name" value="lysidine_TilS_N"/>
    <property type="match status" value="1"/>
</dbReference>
<dbReference type="Gene3D" id="3.40.50.620">
    <property type="entry name" value="HUPs"/>
    <property type="match status" value="1"/>
</dbReference>
<dbReference type="InterPro" id="IPR012094">
    <property type="entry name" value="tRNA_Ile_lys_synt"/>
</dbReference>
<dbReference type="Proteomes" id="UP000528964">
    <property type="component" value="Unassembled WGS sequence"/>
</dbReference>
<keyword evidence="10" id="KW-1185">Reference proteome</keyword>
<keyword evidence="4 6" id="KW-0067">ATP-binding</keyword>
<sequence length="347" mass="36597">MLRKVETPEKSERPIEAAEAEALFDAAFGGVSHVVLAVSGGADSIALLRLAAEWAQARSAPRLSVATVHHGLRPEADQEVALVAAHAAALGLAHARLDAPLAPGATRIEETARDLRYAALKAHARALGADAIATAHTLDDQAETVLLRLAAGSGPRGLAGMRATTEREGLRHLRPLLGTPKSRLVASLRSRGLAWAEDAMNADPRFARARLRASRAALEREGLTPERLGTLAARLARCEAALESAVDAAQSACLAQDGAAWRIDPAAAALPAEIRLRLLERALAAGEGGRLRLDRVERLASRIAAEPAGVATLAGWRVAWTAEKEIRGAPAPARRWRGAPSGRKEPE</sequence>
<dbReference type="PANTHER" id="PTHR43033:SF1">
    <property type="entry name" value="TRNA(ILE)-LYSIDINE SYNTHASE-RELATED"/>
    <property type="match status" value="1"/>
</dbReference>
<evidence type="ECO:0000313" key="9">
    <source>
        <dbReference type="EMBL" id="MBB3971505.1"/>
    </source>
</evidence>
<comment type="domain">
    <text evidence="6">The N-terminal region contains the highly conserved SGGXDS motif, predicted to be a P-loop motif involved in ATP binding.</text>
</comment>
<keyword evidence="3 6" id="KW-0547">Nucleotide-binding</keyword>
<comment type="similarity">
    <text evidence="6">Belongs to the tRNA(Ile)-lysidine synthase family.</text>
</comment>
<reference evidence="9 10" key="1">
    <citation type="submission" date="2020-08" db="EMBL/GenBank/DDBJ databases">
        <title>Genomic Encyclopedia of Type Strains, Phase IV (KMG-IV): sequencing the most valuable type-strain genomes for metagenomic binning, comparative biology and taxonomic classification.</title>
        <authorList>
            <person name="Goeker M."/>
        </authorList>
    </citation>
    <scope>NUCLEOTIDE SEQUENCE [LARGE SCALE GENOMIC DNA]</scope>
    <source>
        <strain evidence="9 10">DSM 25481</strain>
    </source>
</reference>
<gene>
    <name evidence="6" type="primary">tilS</name>
    <name evidence="9" type="ORF">GGR24_000138</name>
</gene>
<evidence type="ECO:0000313" key="10">
    <source>
        <dbReference type="Proteomes" id="UP000528964"/>
    </source>
</evidence>
<dbReference type="InterPro" id="IPR011063">
    <property type="entry name" value="TilS/TtcA_N"/>
</dbReference>
<dbReference type="Pfam" id="PF01171">
    <property type="entry name" value="ATP_bind_3"/>
    <property type="match status" value="1"/>
</dbReference>
<name>A0A7W6CZ92_9HYPH</name>
<evidence type="ECO:0000259" key="8">
    <source>
        <dbReference type="Pfam" id="PF01171"/>
    </source>
</evidence>
<dbReference type="SUPFAM" id="SSF52402">
    <property type="entry name" value="Adenine nucleotide alpha hydrolases-like"/>
    <property type="match status" value="1"/>
</dbReference>
<comment type="caution">
    <text evidence="9">The sequence shown here is derived from an EMBL/GenBank/DDBJ whole genome shotgun (WGS) entry which is preliminary data.</text>
</comment>
<evidence type="ECO:0000256" key="1">
    <source>
        <dbReference type="ARBA" id="ARBA00022598"/>
    </source>
</evidence>
<comment type="function">
    <text evidence="6">Ligates lysine onto the cytidine present at position 34 of the AUA codon-specific tRNA(Ile) that contains the anticodon CAU, in an ATP-dependent manner. Cytidine is converted to lysidine, thus changing the amino acid specificity of the tRNA from methionine to isoleucine.</text>
</comment>
<dbReference type="InterPro" id="IPR012795">
    <property type="entry name" value="tRNA_Ile_lys_synt_N"/>
</dbReference>
<comment type="subcellular location">
    <subcellularLocation>
        <location evidence="6">Cytoplasm</location>
    </subcellularLocation>
</comment>
<feature type="compositionally biased region" description="Low complexity" evidence="7">
    <location>
        <begin position="328"/>
        <end position="341"/>
    </location>
</feature>
<accession>A0A7W6CZ92</accession>